<feature type="domain" description="Cytochrome c" evidence="14">
    <location>
        <begin position="44"/>
        <end position="196"/>
    </location>
</feature>
<keyword evidence="8" id="KW-0999">Mitochondrion inner membrane</keyword>
<evidence type="ECO:0000256" key="4">
    <source>
        <dbReference type="ARBA" id="ARBA00022617"/>
    </source>
</evidence>
<evidence type="ECO:0000256" key="1">
    <source>
        <dbReference type="ARBA" id="ARBA00004273"/>
    </source>
</evidence>
<dbReference type="AlphaFoldDB" id="A0A381VUL4"/>
<dbReference type="PROSITE" id="PS51007">
    <property type="entry name" value="CYTC"/>
    <property type="match status" value="1"/>
</dbReference>
<evidence type="ECO:0000256" key="13">
    <source>
        <dbReference type="ARBA" id="ARBA00023136"/>
    </source>
</evidence>
<evidence type="ECO:0000256" key="5">
    <source>
        <dbReference type="ARBA" id="ARBA00022660"/>
    </source>
</evidence>
<proteinExistence type="inferred from homology"/>
<evidence type="ECO:0000256" key="6">
    <source>
        <dbReference type="ARBA" id="ARBA00022692"/>
    </source>
</evidence>
<dbReference type="GO" id="GO:0020037">
    <property type="term" value="F:heme binding"/>
    <property type="evidence" value="ECO:0007669"/>
    <property type="project" value="InterPro"/>
</dbReference>
<dbReference type="PANTHER" id="PTHR10266">
    <property type="entry name" value="CYTOCHROME C1"/>
    <property type="match status" value="1"/>
</dbReference>
<keyword evidence="7" id="KW-0479">Metal-binding</keyword>
<gene>
    <name evidence="15" type="ORF">METZ01_LOCUS96625</name>
</gene>
<evidence type="ECO:0000256" key="2">
    <source>
        <dbReference type="ARBA" id="ARBA00006488"/>
    </source>
</evidence>
<protein>
    <recommendedName>
        <fullName evidence="14">Cytochrome c domain-containing protein</fullName>
    </recommendedName>
</protein>
<dbReference type="PANTHER" id="PTHR10266:SF3">
    <property type="entry name" value="CYTOCHROME C1, HEME PROTEIN, MITOCHONDRIAL"/>
    <property type="match status" value="1"/>
</dbReference>
<evidence type="ECO:0000256" key="10">
    <source>
        <dbReference type="ARBA" id="ARBA00022989"/>
    </source>
</evidence>
<keyword evidence="12" id="KW-0496">Mitochondrion</keyword>
<keyword evidence="10" id="KW-1133">Transmembrane helix</keyword>
<dbReference type="Gene3D" id="1.10.760.10">
    <property type="entry name" value="Cytochrome c-like domain"/>
    <property type="match status" value="1"/>
</dbReference>
<reference evidence="15" key="1">
    <citation type="submission" date="2018-05" db="EMBL/GenBank/DDBJ databases">
        <authorList>
            <person name="Lanie J.A."/>
            <person name="Ng W.-L."/>
            <person name="Kazmierczak K.M."/>
            <person name="Andrzejewski T.M."/>
            <person name="Davidsen T.M."/>
            <person name="Wayne K.J."/>
            <person name="Tettelin H."/>
            <person name="Glass J.I."/>
            <person name="Rusch D."/>
            <person name="Podicherti R."/>
            <person name="Tsui H.-C.T."/>
            <person name="Winkler M.E."/>
        </authorList>
    </citation>
    <scope>NUCLEOTIDE SEQUENCE</scope>
</reference>
<keyword evidence="13" id="KW-0472">Membrane</keyword>
<dbReference type="GO" id="GO:0046872">
    <property type="term" value="F:metal ion binding"/>
    <property type="evidence" value="ECO:0007669"/>
    <property type="project" value="UniProtKB-KW"/>
</dbReference>
<evidence type="ECO:0000256" key="7">
    <source>
        <dbReference type="ARBA" id="ARBA00022723"/>
    </source>
</evidence>
<evidence type="ECO:0000313" key="15">
    <source>
        <dbReference type="EMBL" id="SVA43771.1"/>
    </source>
</evidence>
<keyword evidence="11" id="KW-0408">Iron</keyword>
<dbReference type="GO" id="GO:0006122">
    <property type="term" value="P:mitochondrial electron transport, ubiquinol to cytochrome c"/>
    <property type="evidence" value="ECO:0007669"/>
    <property type="project" value="TreeGrafter"/>
</dbReference>
<dbReference type="InterPro" id="IPR036909">
    <property type="entry name" value="Cyt_c-like_dom_sf"/>
</dbReference>
<keyword evidence="5" id="KW-0679">Respiratory chain</keyword>
<dbReference type="Pfam" id="PF02167">
    <property type="entry name" value="Cytochrom_C1"/>
    <property type="match status" value="1"/>
</dbReference>
<dbReference type="Gene3D" id="1.20.5.100">
    <property type="entry name" value="Cytochrome c1, transmembrane anchor, C-terminal"/>
    <property type="match status" value="1"/>
</dbReference>
<keyword evidence="6" id="KW-0812">Transmembrane</keyword>
<evidence type="ECO:0000256" key="3">
    <source>
        <dbReference type="ARBA" id="ARBA00022448"/>
    </source>
</evidence>
<dbReference type="GO" id="GO:0005743">
    <property type="term" value="C:mitochondrial inner membrane"/>
    <property type="evidence" value="ECO:0007669"/>
    <property type="project" value="UniProtKB-SubCell"/>
</dbReference>
<sequence length="251" mass="27783">YKRALIFAFATFIFSPTAWAAGDVEAPKKIEWSHGGIFGTFDRAAVQRGLQVYQEVCSGCHGLKYIAFRNLLEIGLNEDQAKAIAGEYTVMDGPDNEGEMFERPGKLSDYMPSPFANEKAARASNNGAYPPDLSLIVKARTGGENYLYSLLTGYTDAPSGVTVAEEMSYNPYFPGHQIAMAPPIDDEAVDYVDGTKNSKDQIAKDVVTFLAWVSEPTLEARKQMGVKVILYLIILTTVLYMVKRRVWSDVH</sequence>
<feature type="non-terminal residue" evidence="15">
    <location>
        <position position="1"/>
    </location>
</feature>
<name>A0A381VUL4_9ZZZZ</name>
<keyword evidence="4" id="KW-0349">Heme</keyword>
<dbReference type="EMBL" id="UINC01009776">
    <property type="protein sequence ID" value="SVA43771.1"/>
    <property type="molecule type" value="Genomic_DNA"/>
</dbReference>
<dbReference type="GO" id="GO:0009055">
    <property type="term" value="F:electron transfer activity"/>
    <property type="evidence" value="ECO:0007669"/>
    <property type="project" value="InterPro"/>
</dbReference>
<keyword evidence="9" id="KW-0249">Electron transport</keyword>
<comment type="subcellular location">
    <subcellularLocation>
        <location evidence="1">Mitochondrion inner membrane</location>
    </subcellularLocation>
</comment>
<dbReference type="InterPro" id="IPR002326">
    <property type="entry name" value="Cyt_c1"/>
</dbReference>
<dbReference type="PRINTS" id="PR00603">
    <property type="entry name" value="CYTOCHROMEC1"/>
</dbReference>
<evidence type="ECO:0000256" key="11">
    <source>
        <dbReference type="ARBA" id="ARBA00023004"/>
    </source>
</evidence>
<dbReference type="SUPFAM" id="SSF46626">
    <property type="entry name" value="Cytochrome c"/>
    <property type="match status" value="1"/>
</dbReference>
<dbReference type="FunFam" id="1.10.760.10:FF:000011">
    <property type="entry name" value="Cytochrome c1, putative"/>
    <property type="match status" value="1"/>
</dbReference>
<dbReference type="SUPFAM" id="SSF81496">
    <property type="entry name" value="Cytochrome c1 subunit of cytochrome bc1 complex (Ubiquinol-cytochrome c reductase), transmembrane anchor"/>
    <property type="match status" value="1"/>
</dbReference>
<evidence type="ECO:0000256" key="12">
    <source>
        <dbReference type="ARBA" id="ARBA00023128"/>
    </source>
</evidence>
<organism evidence="15">
    <name type="scientific">marine metagenome</name>
    <dbReference type="NCBI Taxonomy" id="408172"/>
    <lineage>
        <taxon>unclassified sequences</taxon>
        <taxon>metagenomes</taxon>
        <taxon>ecological metagenomes</taxon>
    </lineage>
</organism>
<keyword evidence="3" id="KW-0813">Transport</keyword>
<evidence type="ECO:0000259" key="14">
    <source>
        <dbReference type="PROSITE" id="PS51007"/>
    </source>
</evidence>
<dbReference type="InterPro" id="IPR021157">
    <property type="entry name" value="Cyt_c1_TM_anchor_C"/>
</dbReference>
<comment type="similarity">
    <text evidence="2">Belongs to the cytochrome c family.</text>
</comment>
<accession>A0A381VUL4</accession>
<evidence type="ECO:0000256" key="8">
    <source>
        <dbReference type="ARBA" id="ARBA00022792"/>
    </source>
</evidence>
<evidence type="ECO:0000256" key="9">
    <source>
        <dbReference type="ARBA" id="ARBA00022982"/>
    </source>
</evidence>
<dbReference type="InterPro" id="IPR009056">
    <property type="entry name" value="Cyt_c-like_dom"/>
</dbReference>